<evidence type="ECO:0000256" key="2">
    <source>
        <dbReference type="ARBA" id="ARBA00022649"/>
    </source>
</evidence>
<dbReference type="GO" id="GO:0006401">
    <property type="term" value="P:RNA catabolic process"/>
    <property type="evidence" value="ECO:0007669"/>
    <property type="project" value="InterPro"/>
</dbReference>
<proteinExistence type="inferred from homology"/>
<dbReference type="InterPro" id="IPR035093">
    <property type="entry name" value="RelE/ParE_toxin_dom_sf"/>
</dbReference>
<organism evidence="7 8">
    <name type="scientific">Methylobacterium haplocladii</name>
    <dbReference type="NCBI Taxonomy" id="1176176"/>
    <lineage>
        <taxon>Bacteria</taxon>
        <taxon>Pseudomonadati</taxon>
        <taxon>Pseudomonadota</taxon>
        <taxon>Alphaproteobacteria</taxon>
        <taxon>Hyphomicrobiales</taxon>
        <taxon>Methylobacteriaceae</taxon>
        <taxon>Methylobacterium</taxon>
    </lineage>
</organism>
<dbReference type="GO" id="GO:0098795">
    <property type="term" value="P:global gene silencing by mRNA cleavage"/>
    <property type="evidence" value="ECO:0007669"/>
    <property type="project" value="TreeGrafter"/>
</dbReference>
<keyword evidence="3" id="KW-0540">Nuclease</keyword>
<accession>A0A512ILG6</accession>
<gene>
    <name evidence="7" type="ORF">MHA02_08660</name>
</gene>
<dbReference type="Gene3D" id="3.30.2310.20">
    <property type="entry name" value="RelE-like"/>
    <property type="match status" value="1"/>
</dbReference>
<evidence type="ECO:0000256" key="6">
    <source>
        <dbReference type="ARBA" id="ARBA00030388"/>
    </source>
</evidence>
<dbReference type="OrthoDB" id="9801102at2"/>
<keyword evidence="8" id="KW-1185">Reference proteome</keyword>
<dbReference type="EMBL" id="BJZT01000007">
    <property type="protein sequence ID" value="GEO98478.1"/>
    <property type="molecule type" value="Genomic_DNA"/>
</dbReference>
<dbReference type="Pfam" id="PF06769">
    <property type="entry name" value="YoeB_toxin"/>
    <property type="match status" value="1"/>
</dbReference>
<evidence type="ECO:0000256" key="3">
    <source>
        <dbReference type="ARBA" id="ARBA00022722"/>
    </source>
</evidence>
<dbReference type="RefSeq" id="WP_147076882.1">
    <property type="nucleotide sequence ID" value="NZ_BJZT01000007.1"/>
</dbReference>
<comment type="similarity">
    <text evidence="1">Belongs to the YoeB family.</text>
</comment>
<dbReference type="SUPFAM" id="SSF143011">
    <property type="entry name" value="RelE-like"/>
    <property type="match status" value="1"/>
</dbReference>
<reference evidence="7 8" key="1">
    <citation type="submission" date="2019-07" db="EMBL/GenBank/DDBJ databases">
        <title>Whole genome shotgun sequence of Methylobacterium haplocladii NBRC 107714.</title>
        <authorList>
            <person name="Hosoyama A."/>
            <person name="Uohara A."/>
            <person name="Ohji S."/>
            <person name="Ichikawa N."/>
        </authorList>
    </citation>
    <scope>NUCLEOTIDE SEQUENCE [LARGE SCALE GENOMIC DNA]</scope>
    <source>
        <strain evidence="7 8">NBRC 107714</strain>
    </source>
</reference>
<evidence type="ECO:0000313" key="8">
    <source>
        <dbReference type="Proteomes" id="UP000321258"/>
    </source>
</evidence>
<dbReference type="InterPro" id="IPR009614">
    <property type="entry name" value="YoeB_toxin"/>
</dbReference>
<protein>
    <recommendedName>
        <fullName evidence="6">Putative mRNA interferase YoeB</fullName>
    </recommendedName>
</protein>
<keyword evidence="2" id="KW-1277">Toxin-antitoxin system</keyword>
<dbReference type="GO" id="GO:0016787">
    <property type="term" value="F:hydrolase activity"/>
    <property type="evidence" value="ECO:0007669"/>
    <property type="project" value="UniProtKB-KW"/>
</dbReference>
<keyword evidence="4" id="KW-0255">Endonuclease</keyword>
<evidence type="ECO:0000256" key="5">
    <source>
        <dbReference type="ARBA" id="ARBA00022801"/>
    </source>
</evidence>
<keyword evidence="5" id="KW-0378">Hydrolase</keyword>
<dbReference type="NCBIfam" id="TIGR02116">
    <property type="entry name" value="toxin_Txe_YoeB"/>
    <property type="match status" value="1"/>
</dbReference>
<dbReference type="AlphaFoldDB" id="A0A512ILG6"/>
<name>A0A512ILG6_9HYPH</name>
<evidence type="ECO:0000313" key="7">
    <source>
        <dbReference type="EMBL" id="GEO98478.1"/>
    </source>
</evidence>
<sequence length="90" mass="10282">MKVIWSGDAWDDYLHWQKSDPDVVDRINALIANARRTPLEGIGKPEPLRGRLAGWWSRRITVTHRLVYRVGGKGADQGLEIASCRLHYQS</sequence>
<comment type="caution">
    <text evidence="7">The sequence shown here is derived from an EMBL/GenBank/DDBJ whole genome shotgun (WGS) entry which is preliminary data.</text>
</comment>
<evidence type="ECO:0000256" key="4">
    <source>
        <dbReference type="ARBA" id="ARBA00022759"/>
    </source>
</evidence>
<dbReference type="Proteomes" id="UP000321258">
    <property type="component" value="Unassembled WGS sequence"/>
</dbReference>
<dbReference type="GO" id="GO:0004519">
    <property type="term" value="F:endonuclease activity"/>
    <property type="evidence" value="ECO:0007669"/>
    <property type="project" value="UniProtKB-KW"/>
</dbReference>
<evidence type="ECO:0000256" key="1">
    <source>
        <dbReference type="ARBA" id="ARBA00008172"/>
    </source>
</evidence>
<dbReference type="PANTHER" id="PTHR38039">
    <property type="entry name" value="TOXIN YOEB"/>
    <property type="match status" value="1"/>
</dbReference>
<dbReference type="PANTHER" id="PTHR38039:SF1">
    <property type="entry name" value="TOXIN YOEB"/>
    <property type="match status" value="1"/>
</dbReference>